<keyword evidence="2" id="KW-1185">Reference proteome</keyword>
<dbReference type="Proteomes" id="UP001148662">
    <property type="component" value="Unassembled WGS sequence"/>
</dbReference>
<name>A0ACC1TCZ3_9APHY</name>
<organism evidence="1 2">
    <name type="scientific">Phlebia brevispora</name>
    <dbReference type="NCBI Taxonomy" id="194682"/>
    <lineage>
        <taxon>Eukaryota</taxon>
        <taxon>Fungi</taxon>
        <taxon>Dikarya</taxon>
        <taxon>Basidiomycota</taxon>
        <taxon>Agaricomycotina</taxon>
        <taxon>Agaricomycetes</taxon>
        <taxon>Polyporales</taxon>
        <taxon>Meruliaceae</taxon>
        <taxon>Phlebia</taxon>
    </lineage>
</organism>
<dbReference type="EMBL" id="JANHOG010000096">
    <property type="protein sequence ID" value="KAJ3558313.1"/>
    <property type="molecule type" value="Genomic_DNA"/>
</dbReference>
<sequence length="892" mass="97155">MVRGSSIRRDRNGELQRPYSPTPPSTRTPNESIEQREEQSSLTARRKSHRRDRDRHSTTRELLRTLLNEETETKRAHRLLNTVISKLDAETQRAREAEKRALELAARFKVVNEARLAAQQELSRVNEELRLYKDLEAQRDDAEAVAARARTQAHRLKEEKVAYRAREEGRQEGYKEGLQRGLEQARYARLREIDDNLEEDVEESAGRGRASSLEELAVRNLPSPTTNGPELVSPAPQHPIPPLSEQPASRFHEHGLGRTPSFGHADLRDWAEEEPKVIRPTSMAGPPERHAPPDGYIPPIDENNHVQIPPPFALDNTPRASSQPLPAPPPGQFHINRPQTDPMSTRGYASSLDSVPASIQSTAISSFDIVTNPPDRLSTIREASMEFSPESHTQAIPEPLVFPSGPSHTRDDGWGARTESEGTRTPRSHRSRRSIDRESVDRGNRSRTPSFVAPVPVVDAQPQVDSRIHHANAVPPPPVVQPEMFQPPAAQPPLMQSPYHPPSAEEQIRYIPPPRAPFVNNPATNMVANPLRPPSAPSRESSRSRRSLATGDDSFIPIDIESPKRRRPPQSRPRKDRTVQSCPRYIRHPPLPVQSPRFQQRIIPMVPTEPNSPSMPRLPSVGMLPAEMPGGMPGNIPVIPGGTVGGMPPIPGGGAPFTGGPPPGFVATPSAAPAPNLPPSPMQSTPRLFAGPNKAPLYPRRQSSLSSSSGDSDVPSIGKHGRSYSEGVRSDTPGGAIRPPSSSASSRGPRQAFYSGLPTQASLHNTPPVVIPGSVQIPVNFSPRSTASGAPPNAETAGNTPGFTSRQMPNPAPALKRTSSNSSAGSRTSSLREQFGEFRSRGYVDPAFLASAEDLTALSPNTAANTHANAGNRSQTSIPDVLRPGSRASSFR</sequence>
<gene>
    <name evidence="1" type="ORF">NM688_g1001</name>
</gene>
<proteinExistence type="predicted"/>
<evidence type="ECO:0000313" key="2">
    <source>
        <dbReference type="Proteomes" id="UP001148662"/>
    </source>
</evidence>
<comment type="caution">
    <text evidence="1">The sequence shown here is derived from an EMBL/GenBank/DDBJ whole genome shotgun (WGS) entry which is preliminary data.</text>
</comment>
<evidence type="ECO:0000313" key="1">
    <source>
        <dbReference type="EMBL" id="KAJ3558313.1"/>
    </source>
</evidence>
<accession>A0ACC1TCZ3</accession>
<protein>
    <submittedName>
        <fullName evidence="1">Uncharacterized protein</fullName>
    </submittedName>
</protein>
<reference evidence="1" key="1">
    <citation type="submission" date="2022-07" db="EMBL/GenBank/DDBJ databases">
        <title>Genome Sequence of Phlebia brevispora.</title>
        <authorList>
            <person name="Buettner E."/>
        </authorList>
    </citation>
    <scope>NUCLEOTIDE SEQUENCE</scope>
    <source>
        <strain evidence="1">MPL23</strain>
    </source>
</reference>